<gene>
    <name evidence="3" type="ORF">PLANPX_5191</name>
</gene>
<dbReference type="AlphaFoldDB" id="A0A5K7XQ03"/>
<feature type="transmembrane region" description="Helical" evidence="2">
    <location>
        <begin position="298"/>
        <end position="317"/>
    </location>
</feature>
<organism evidence="3 4">
    <name type="scientific">Lacipirellula parvula</name>
    <dbReference type="NCBI Taxonomy" id="2650471"/>
    <lineage>
        <taxon>Bacteria</taxon>
        <taxon>Pseudomonadati</taxon>
        <taxon>Planctomycetota</taxon>
        <taxon>Planctomycetia</taxon>
        <taxon>Pirellulales</taxon>
        <taxon>Lacipirellulaceae</taxon>
        <taxon>Lacipirellula</taxon>
    </lineage>
</organism>
<dbReference type="KEGG" id="lpav:PLANPX_5191"/>
<evidence type="ECO:0008006" key="5">
    <source>
        <dbReference type="Google" id="ProtNLM"/>
    </source>
</evidence>
<keyword evidence="2" id="KW-1133">Transmembrane helix</keyword>
<dbReference type="InterPro" id="IPR029058">
    <property type="entry name" value="AB_hydrolase_fold"/>
</dbReference>
<keyword evidence="4" id="KW-1185">Reference proteome</keyword>
<evidence type="ECO:0000313" key="4">
    <source>
        <dbReference type="Proteomes" id="UP000326837"/>
    </source>
</evidence>
<dbReference type="EMBL" id="AP021861">
    <property type="protein sequence ID" value="BBO35579.1"/>
    <property type="molecule type" value="Genomic_DNA"/>
</dbReference>
<evidence type="ECO:0000256" key="1">
    <source>
        <dbReference type="ARBA" id="ARBA00022729"/>
    </source>
</evidence>
<evidence type="ECO:0000313" key="3">
    <source>
        <dbReference type="EMBL" id="BBO35579.1"/>
    </source>
</evidence>
<protein>
    <recommendedName>
        <fullName evidence="5">Peptidase S9 prolyl oligopeptidase catalytic domain-containing protein</fullName>
    </recommendedName>
</protein>
<name>A0A5K7XQ03_9BACT</name>
<keyword evidence="2" id="KW-0812">Transmembrane</keyword>
<dbReference type="Proteomes" id="UP000326837">
    <property type="component" value="Chromosome"/>
</dbReference>
<sequence length="347" mass="38655">MNRLTLFVVQAGLGIAWGCQDVSLLIAQEHVIPHASLFEEGAFNVNDGVHATERFVYRIFKPDVRHDAGAKEKLPMLVWFHGHGPLEFSTNNRGQLLYVHECVFSQFERPSDCRCYLLAVQCPDASRMWFGHQGEDGGKPLIEPGEAVARIVQTLCVTEPVDSDRIGLVGISSGGNAVWEFAMRYPDLVSAIAPTSASGGDVAAIAQMKKVPVWAFHNAHDSSDLRDGTLATLFALQQNGGVGWFTEVLGKDVDPHNAWREAFLEHGLLQWLTSQKRGQTPPQSHWQFWKHPKFNSQWLLPAWVLIAATITVYVVLIRRSKRKAAELPWPFDKGSGQMQIGSPPENR</sequence>
<proteinExistence type="predicted"/>
<accession>A0A5K7XQ03</accession>
<dbReference type="PANTHER" id="PTHR43037:SF1">
    <property type="entry name" value="BLL1128 PROTEIN"/>
    <property type="match status" value="1"/>
</dbReference>
<reference evidence="4" key="1">
    <citation type="submission" date="2019-10" db="EMBL/GenBank/DDBJ databases">
        <title>Lacipirellula parvula gen. nov., sp. nov., representing a lineage of planctomycetes widespread in freshwater anoxic habitats, and description of the family Lacipirellulaceae.</title>
        <authorList>
            <person name="Dedysh S.N."/>
            <person name="Kulichevskaya I.S."/>
            <person name="Beletsky A.V."/>
            <person name="Rakitin A.L."/>
            <person name="Mardanov A.V."/>
            <person name="Ivanova A.A."/>
            <person name="Saltykova V.X."/>
            <person name="Rijpstra W.I.C."/>
            <person name="Sinninghe Damste J.S."/>
            <person name="Ravin N.V."/>
        </authorList>
    </citation>
    <scope>NUCLEOTIDE SEQUENCE [LARGE SCALE GENOMIC DNA]</scope>
    <source>
        <strain evidence="4">PX69</strain>
    </source>
</reference>
<dbReference type="PANTHER" id="PTHR43037">
    <property type="entry name" value="UNNAMED PRODUCT-RELATED"/>
    <property type="match status" value="1"/>
</dbReference>
<keyword evidence="2" id="KW-0472">Membrane</keyword>
<evidence type="ECO:0000256" key="2">
    <source>
        <dbReference type="SAM" id="Phobius"/>
    </source>
</evidence>
<dbReference type="InterPro" id="IPR050955">
    <property type="entry name" value="Plant_Biomass_Hydrol_Est"/>
</dbReference>
<dbReference type="SUPFAM" id="SSF53474">
    <property type="entry name" value="alpha/beta-Hydrolases"/>
    <property type="match status" value="1"/>
</dbReference>
<dbReference type="Gene3D" id="3.40.50.1820">
    <property type="entry name" value="alpha/beta hydrolase"/>
    <property type="match status" value="1"/>
</dbReference>
<keyword evidence="1" id="KW-0732">Signal</keyword>